<accession>A0A381RB18</accession>
<comment type="similarity">
    <text evidence="2">Belongs to the cytochrome c oxidase subunit 3 family.</text>
</comment>
<name>A0A381RB18_9ZZZZ</name>
<dbReference type="PROSITE" id="PS50253">
    <property type="entry name" value="COX3"/>
    <property type="match status" value="1"/>
</dbReference>
<reference evidence="8" key="1">
    <citation type="submission" date="2018-05" db="EMBL/GenBank/DDBJ databases">
        <authorList>
            <person name="Lanie J.A."/>
            <person name="Ng W.-L."/>
            <person name="Kazmierczak K.M."/>
            <person name="Andrzejewski T.M."/>
            <person name="Davidsen T.M."/>
            <person name="Wayne K.J."/>
            <person name="Tettelin H."/>
            <person name="Glass J.I."/>
            <person name="Rusch D."/>
            <person name="Podicherti R."/>
            <person name="Tsui H.-C.T."/>
            <person name="Winkler M.E."/>
        </authorList>
    </citation>
    <scope>NUCLEOTIDE SEQUENCE</scope>
</reference>
<evidence type="ECO:0000256" key="1">
    <source>
        <dbReference type="ARBA" id="ARBA00004141"/>
    </source>
</evidence>
<keyword evidence="4 6" id="KW-1133">Transmembrane helix</keyword>
<dbReference type="Gene3D" id="1.20.120.80">
    <property type="entry name" value="Cytochrome c oxidase, subunit III, four-helix bundle"/>
    <property type="match status" value="1"/>
</dbReference>
<feature type="transmembrane region" description="Helical" evidence="6">
    <location>
        <begin position="152"/>
        <end position="176"/>
    </location>
</feature>
<dbReference type="InterPro" id="IPR035973">
    <property type="entry name" value="Cyt_c_oxidase_su3-like_sf"/>
</dbReference>
<dbReference type="GO" id="GO:0016020">
    <property type="term" value="C:membrane"/>
    <property type="evidence" value="ECO:0007669"/>
    <property type="project" value="UniProtKB-SubCell"/>
</dbReference>
<evidence type="ECO:0000256" key="3">
    <source>
        <dbReference type="ARBA" id="ARBA00022692"/>
    </source>
</evidence>
<dbReference type="InterPro" id="IPR024791">
    <property type="entry name" value="Cyt_c/ubiquinol_Oxase_su3"/>
</dbReference>
<evidence type="ECO:0000256" key="4">
    <source>
        <dbReference type="ARBA" id="ARBA00022989"/>
    </source>
</evidence>
<dbReference type="AlphaFoldDB" id="A0A381RB18"/>
<evidence type="ECO:0000256" key="2">
    <source>
        <dbReference type="ARBA" id="ARBA00010581"/>
    </source>
</evidence>
<dbReference type="GO" id="GO:0004129">
    <property type="term" value="F:cytochrome-c oxidase activity"/>
    <property type="evidence" value="ECO:0007669"/>
    <property type="project" value="InterPro"/>
</dbReference>
<organism evidence="8">
    <name type="scientific">marine metagenome</name>
    <dbReference type="NCBI Taxonomy" id="408172"/>
    <lineage>
        <taxon>unclassified sequences</taxon>
        <taxon>metagenomes</taxon>
        <taxon>ecological metagenomes</taxon>
    </lineage>
</organism>
<evidence type="ECO:0000256" key="6">
    <source>
        <dbReference type="SAM" id="Phobius"/>
    </source>
</evidence>
<keyword evidence="5 6" id="KW-0472">Membrane</keyword>
<keyword evidence="3 6" id="KW-0812">Transmembrane</keyword>
<sequence>MYAQRVRTALGLFRQLVEKPWQVQTADGSASNQGSTFPIHRRAVAMYVFLAIVGVLFFLLVAAYHMRIVLSTDWVALPEPPLLWINTGVLVLCSLAFQQARSAIRRDLMDRAQFAFLLAGVLTLVFLTGQTIVWKQLVGMGYFVSSNPANSFFYLITAVHGCHLVGGLVAWVRVAIRIQHKVDASDLTLNFGLCAVYWHSLLLVWVGMLALFLTT</sequence>
<dbReference type="EMBL" id="UINC01001793">
    <property type="protein sequence ID" value="SUZ88912.1"/>
    <property type="molecule type" value="Genomic_DNA"/>
</dbReference>
<feature type="transmembrane region" description="Helical" evidence="6">
    <location>
        <begin position="83"/>
        <end position="100"/>
    </location>
</feature>
<dbReference type="PANTHER" id="PTHR11403">
    <property type="entry name" value="CYTOCHROME C OXIDASE SUBUNIT III"/>
    <property type="match status" value="1"/>
</dbReference>
<evidence type="ECO:0000259" key="7">
    <source>
        <dbReference type="PROSITE" id="PS50253"/>
    </source>
</evidence>
<feature type="domain" description="Heme-copper oxidase subunit III family profile" evidence="7">
    <location>
        <begin position="44"/>
        <end position="215"/>
    </location>
</feature>
<feature type="transmembrane region" description="Helical" evidence="6">
    <location>
        <begin position="112"/>
        <end position="132"/>
    </location>
</feature>
<evidence type="ECO:0000256" key="5">
    <source>
        <dbReference type="ARBA" id="ARBA00023136"/>
    </source>
</evidence>
<gene>
    <name evidence="8" type="ORF">METZ01_LOCUS41766</name>
</gene>
<dbReference type="InterPro" id="IPR013833">
    <property type="entry name" value="Cyt_c_oxidase_su3_a-hlx"/>
</dbReference>
<protein>
    <recommendedName>
        <fullName evidence="7">Heme-copper oxidase subunit III family profile domain-containing protein</fullName>
    </recommendedName>
</protein>
<dbReference type="GO" id="GO:0019646">
    <property type="term" value="P:aerobic electron transport chain"/>
    <property type="evidence" value="ECO:0007669"/>
    <property type="project" value="InterPro"/>
</dbReference>
<evidence type="ECO:0000313" key="8">
    <source>
        <dbReference type="EMBL" id="SUZ88912.1"/>
    </source>
</evidence>
<feature type="transmembrane region" description="Helical" evidence="6">
    <location>
        <begin position="44"/>
        <end position="63"/>
    </location>
</feature>
<dbReference type="InterPro" id="IPR000298">
    <property type="entry name" value="Cyt_c_oxidase-like_su3"/>
</dbReference>
<comment type="subcellular location">
    <subcellularLocation>
        <location evidence="1">Membrane</location>
        <topology evidence="1">Multi-pass membrane protein</topology>
    </subcellularLocation>
</comment>
<proteinExistence type="inferred from homology"/>
<dbReference type="PANTHER" id="PTHR11403:SF10">
    <property type="entry name" value="CYTOCHROME C OXIDASE"/>
    <property type="match status" value="1"/>
</dbReference>
<dbReference type="SUPFAM" id="SSF81452">
    <property type="entry name" value="Cytochrome c oxidase subunit III-like"/>
    <property type="match status" value="1"/>
</dbReference>
<feature type="transmembrane region" description="Helical" evidence="6">
    <location>
        <begin position="188"/>
        <end position="213"/>
    </location>
</feature>